<dbReference type="EMBL" id="RBXR01000001">
    <property type="protein sequence ID" value="RKT75035.1"/>
    <property type="molecule type" value="Genomic_DNA"/>
</dbReference>
<dbReference type="InterPro" id="IPR039422">
    <property type="entry name" value="MarR/SlyA-like"/>
</dbReference>
<dbReference type="PANTHER" id="PTHR33164">
    <property type="entry name" value="TRANSCRIPTIONAL REGULATOR, MARR FAMILY"/>
    <property type="match status" value="1"/>
</dbReference>
<feature type="domain" description="HTH marR-type" evidence="1">
    <location>
        <begin position="12"/>
        <end position="146"/>
    </location>
</feature>
<name>A0A495XPA3_9PSEU</name>
<accession>A0A495XPA3</accession>
<dbReference type="PROSITE" id="PS50995">
    <property type="entry name" value="HTH_MARR_2"/>
    <property type="match status" value="1"/>
</dbReference>
<dbReference type="PANTHER" id="PTHR33164:SF99">
    <property type="entry name" value="MARR FAMILY REGULATORY PROTEIN"/>
    <property type="match status" value="1"/>
</dbReference>
<gene>
    <name evidence="2" type="ORF">DFJ66_8412</name>
</gene>
<sequence length="164" mass="17305">MVCGVEPLDPADIDLATLAGLAGGAANTALLAELREAGHVGVRTSHGYVVQHLLTGSPTVSELAELLGVTQQAASKHLLELERLGYVERVPDPADSRVRRARLTGRGHRLVEDSRRARRRLDARLATAVGEDAADAARRALIGLLDLTGGTESVVARRVLPPTG</sequence>
<keyword evidence="3" id="KW-1185">Reference proteome</keyword>
<dbReference type="InterPro" id="IPR011991">
    <property type="entry name" value="ArsR-like_HTH"/>
</dbReference>
<dbReference type="InterPro" id="IPR036388">
    <property type="entry name" value="WH-like_DNA-bd_sf"/>
</dbReference>
<evidence type="ECO:0000259" key="1">
    <source>
        <dbReference type="PROSITE" id="PS50995"/>
    </source>
</evidence>
<dbReference type="GO" id="GO:0003700">
    <property type="term" value="F:DNA-binding transcription factor activity"/>
    <property type="evidence" value="ECO:0007669"/>
    <property type="project" value="InterPro"/>
</dbReference>
<comment type="caution">
    <text evidence="2">The sequence shown here is derived from an EMBL/GenBank/DDBJ whole genome shotgun (WGS) entry which is preliminary data.</text>
</comment>
<dbReference type="AlphaFoldDB" id="A0A495XPA3"/>
<dbReference type="InterPro" id="IPR000835">
    <property type="entry name" value="HTH_MarR-typ"/>
</dbReference>
<proteinExistence type="predicted"/>
<dbReference type="InterPro" id="IPR036390">
    <property type="entry name" value="WH_DNA-bd_sf"/>
</dbReference>
<dbReference type="Proteomes" id="UP000272729">
    <property type="component" value="Unassembled WGS sequence"/>
</dbReference>
<dbReference type="PRINTS" id="PR00598">
    <property type="entry name" value="HTHMARR"/>
</dbReference>
<dbReference type="Gene3D" id="1.10.10.10">
    <property type="entry name" value="Winged helix-like DNA-binding domain superfamily/Winged helix DNA-binding domain"/>
    <property type="match status" value="1"/>
</dbReference>
<dbReference type="OrthoDB" id="9807800at2"/>
<evidence type="ECO:0000313" key="3">
    <source>
        <dbReference type="Proteomes" id="UP000272729"/>
    </source>
</evidence>
<evidence type="ECO:0000313" key="2">
    <source>
        <dbReference type="EMBL" id="RKT75035.1"/>
    </source>
</evidence>
<protein>
    <submittedName>
        <fullName evidence="2">MarR family transcriptional regulator</fullName>
    </submittedName>
</protein>
<dbReference type="SMART" id="SM00347">
    <property type="entry name" value="HTH_MARR"/>
    <property type="match status" value="1"/>
</dbReference>
<dbReference type="Pfam" id="PF12802">
    <property type="entry name" value="MarR_2"/>
    <property type="match status" value="1"/>
</dbReference>
<organism evidence="2 3">
    <name type="scientific">Saccharothrix variisporea</name>
    <dbReference type="NCBI Taxonomy" id="543527"/>
    <lineage>
        <taxon>Bacteria</taxon>
        <taxon>Bacillati</taxon>
        <taxon>Actinomycetota</taxon>
        <taxon>Actinomycetes</taxon>
        <taxon>Pseudonocardiales</taxon>
        <taxon>Pseudonocardiaceae</taxon>
        <taxon>Saccharothrix</taxon>
    </lineage>
</organism>
<reference evidence="2 3" key="1">
    <citation type="submission" date="2018-10" db="EMBL/GenBank/DDBJ databases">
        <title>Sequencing the genomes of 1000 actinobacteria strains.</title>
        <authorList>
            <person name="Klenk H.-P."/>
        </authorList>
    </citation>
    <scope>NUCLEOTIDE SEQUENCE [LARGE SCALE GENOMIC DNA]</scope>
    <source>
        <strain evidence="2 3">DSM 43911</strain>
    </source>
</reference>
<dbReference type="SUPFAM" id="SSF46785">
    <property type="entry name" value="Winged helix' DNA-binding domain"/>
    <property type="match status" value="1"/>
</dbReference>
<dbReference type="GO" id="GO:0006950">
    <property type="term" value="P:response to stress"/>
    <property type="evidence" value="ECO:0007669"/>
    <property type="project" value="TreeGrafter"/>
</dbReference>
<dbReference type="CDD" id="cd00090">
    <property type="entry name" value="HTH_ARSR"/>
    <property type="match status" value="1"/>
</dbReference>